<reference evidence="2 3" key="3">
    <citation type="journal article" date="2011" name="Mol. Syst. Biol.">
        <title>Integrative genome-scale metabolic analysis of Vibrio vulnificus for drug targeting and discovery.</title>
        <authorList>
            <person name="Kim H.U."/>
            <person name="Kim S.Y."/>
            <person name="Jeong H."/>
            <person name="Kim T.Y."/>
            <person name="Kim J.J."/>
            <person name="Choy H.E."/>
            <person name="Yi K.Y."/>
            <person name="Rhee J.H."/>
            <person name="Lee S.Y."/>
        </authorList>
    </citation>
    <scope>NUCLEOTIDE SEQUENCE [LARGE SCALE GENOMIC DNA]</scope>
    <source>
        <strain evidence="2 3">CMCP6</strain>
    </source>
</reference>
<dbReference type="Proteomes" id="UP000002275">
    <property type="component" value="Chromosome I"/>
</dbReference>
<evidence type="ECO:0000259" key="1">
    <source>
        <dbReference type="Pfam" id="PF18730"/>
    </source>
</evidence>
<evidence type="ECO:0000313" key="3">
    <source>
        <dbReference type="Proteomes" id="UP000002275"/>
    </source>
</evidence>
<name>A0A3Q0L5W1_VIBVU</name>
<dbReference type="EMBL" id="AE016795">
    <property type="protein sequence ID" value="AAO10814.2"/>
    <property type="molecule type" value="Genomic_DNA"/>
</dbReference>
<reference evidence="2 3" key="2">
    <citation type="journal article" date="2003" name="Infect. Immun.">
        <title>Characterization and pathogenic significance of Vibrio vulnificus antigens preferentially expressed in septicemic patients.</title>
        <authorList>
            <person name="Kim Y.R."/>
            <person name="Lee S.E."/>
            <person name="Kim C.M."/>
            <person name="Kim S.Y."/>
            <person name="Shin E.K."/>
            <person name="Shin D.H."/>
            <person name="Chung S.S."/>
            <person name="Choy H.E."/>
            <person name="Progulske-Fox A."/>
            <person name="Hillman J.D."/>
            <person name="Handfield M."/>
            <person name="Rhee J.H."/>
        </authorList>
    </citation>
    <scope>NUCLEOTIDE SEQUENCE [LARGE SCALE GENOMIC DNA]</scope>
    <source>
        <strain evidence="2 3">CMCP6</strain>
    </source>
</reference>
<feature type="domain" description="Cthe-2314-like HEPN" evidence="1">
    <location>
        <begin position="85"/>
        <end position="217"/>
    </location>
</feature>
<accession>A0A3Q0L5W1</accession>
<dbReference type="AlphaFoldDB" id="A0A3Q0L5W1"/>
<gene>
    <name evidence="2" type="ordered locus">VV1_2447</name>
</gene>
<reference evidence="3" key="1">
    <citation type="submission" date="2002-12" db="EMBL/GenBank/DDBJ databases">
        <title>Complete genome sequence of Vibrio vulnificus CMCP6.</title>
        <authorList>
            <person name="Rhee J.H."/>
            <person name="Kim S.Y."/>
            <person name="Chung S.S."/>
            <person name="Kim J.J."/>
            <person name="Moon Y.H."/>
            <person name="Jeong H."/>
            <person name="Choy H.E."/>
        </authorList>
    </citation>
    <scope>NUCLEOTIDE SEQUENCE [LARGE SCALE GENOMIC DNA]</scope>
    <source>
        <strain evidence="3">CMCP6</strain>
    </source>
</reference>
<protein>
    <recommendedName>
        <fullName evidence="1">Cthe-2314-like HEPN domain-containing protein</fullName>
    </recommendedName>
</protein>
<dbReference type="Pfam" id="PF18730">
    <property type="entry name" value="HEPN_Cthe2314"/>
    <property type="match status" value="1"/>
</dbReference>
<evidence type="ECO:0000313" key="2">
    <source>
        <dbReference type="EMBL" id="AAO10814.2"/>
    </source>
</evidence>
<dbReference type="KEGG" id="vvu:VV1_2447"/>
<organism evidence="2 3">
    <name type="scientific">Vibrio vulnificus (strain CMCP6)</name>
    <dbReference type="NCBI Taxonomy" id="216895"/>
    <lineage>
        <taxon>Bacteria</taxon>
        <taxon>Pseudomonadati</taxon>
        <taxon>Pseudomonadota</taxon>
        <taxon>Gammaproteobacteria</taxon>
        <taxon>Vibrionales</taxon>
        <taxon>Vibrionaceae</taxon>
        <taxon>Vibrio</taxon>
    </lineage>
</organism>
<dbReference type="InterPro" id="IPR041394">
    <property type="entry name" value="HEPN_Cthe2314"/>
</dbReference>
<proteinExistence type="predicted"/>
<sequence length="265" mass="31112">MSMKNEYYWWDLEGSRFKGVLYDSINCYFLHDLPYQNWQEFSEADPHMAYAHLTYVRFNMLEQQFIDLRVIPQMLGVETVPVKSSVQDINRYDWLKSIVDLTLFRFSSLRDIAFHFVNEVLELGLSDFQLNIKQLKKALKTQHPEILEDLIILDKTGEELRTDRNDRAHKGFSELYTGDDQMFKNMSWMEGKVIDNTGYDLVGIYESSRDKICELVVQEVQVALKATINLVDNCYAHYRDTHLRLSRGSAMGVSQHFPLHCEKDS</sequence>